<dbReference type="EMBL" id="NBNE01005472">
    <property type="protein sequence ID" value="OWZ03517.1"/>
    <property type="molecule type" value="Genomic_DNA"/>
</dbReference>
<sequence length="187" mass="21044">MGLYLPVVVILVALLANIDTLSNGVLAKSLRANKSDEGRSEIEARGGGVVSKVLNYFKDNNFKSDDFVKGKLKLKGLSGDELTGHKNYKYFQKFVESNQLDVWMKADTSTIAVWKELGLGNVNTWDDLMKAVDTDAFNLYQRYADSFENNAFIEGRENSKNGELEKSYKPELLVMTTLGIDKLHRQH</sequence>
<feature type="chain" id="PRO_5012985515" evidence="1">
    <location>
        <begin position="28"/>
        <end position="187"/>
    </location>
</feature>
<feature type="signal peptide" evidence="1">
    <location>
        <begin position="1"/>
        <end position="27"/>
    </location>
</feature>
<dbReference type="AlphaFoldDB" id="A0A225VFF0"/>
<protein>
    <submittedName>
        <fullName evidence="2">RxLR effector protein</fullName>
    </submittedName>
</protein>
<proteinExistence type="predicted"/>
<dbReference type="Proteomes" id="UP000198211">
    <property type="component" value="Unassembled WGS sequence"/>
</dbReference>
<keyword evidence="3" id="KW-1185">Reference proteome</keyword>
<keyword evidence="1" id="KW-0732">Signal</keyword>
<evidence type="ECO:0000256" key="1">
    <source>
        <dbReference type="SAM" id="SignalP"/>
    </source>
</evidence>
<evidence type="ECO:0000313" key="2">
    <source>
        <dbReference type="EMBL" id="OWZ03517.1"/>
    </source>
</evidence>
<evidence type="ECO:0000313" key="3">
    <source>
        <dbReference type="Proteomes" id="UP000198211"/>
    </source>
</evidence>
<gene>
    <name evidence="2" type="ORF">PHMEG_00024742</name>
</gene>
<comment type="caution">
    <text evidence="2">The sequence shown here is derived from an EMBL/GenBank/DDBJ whole genome shotgun (WGS) entry which is preliminary data.</text>
</comment>
<accession>A0A225VFF0</accession>
<reference evidence="3" key="1">
    <citation type="submission" date="2017-03" db="EMBL/GenBank/DDBJ databases">
        <title>Phytopthora megakarya and P. palmivora, two closely related causual agents of cacao black pod achieved similar genome size and gene model numbers by different mechanisms.</title>
        <authorList>
            <person name="Ali S."/>
            <person name="Shao J."/>
            <person name="Larry D.J."/>
            <person name="Kronmiller B."/>
            <person name="Shen D."/>
            <person name="Strem M.D."/>
            <person name="Melnick R.L."/>
            <person name="Guiltinan M.J."/>
            <person name="Tyler B.M."/>
            <person name="Meinhardt L.W."/>
            <person name="Bailey B.A."/>
        </authorList>
    </citation>
    <scope>NUCLEOTIDE SEQUENCE [LARGE SCALE GENOMIC DNA]</scope>
    <source>
        <strain evidence="3">zdho120</strain>
    </source>
</reference>
<organism evidence="2 3">
    <name type="scientific">Phytophthora megakarya</name>
    <dbReference type="NCBI Taxonomy" id="4795"/>
    <lineage>
        <taxon>Eukaryota</taxon>
        <taxon>Sar</taxon>
        <taxon>Stramenopiles</taxon>
        <taxon>Oomycota</taxon>
        <taxon>Peronosporomycetes</taxon>
        <taxon>Peronosporales</taxon>
        <taxon>Peronosporaceae</taxon>
        <taxon>Phytophthora</taxon>
    </lineage>
</organism>
<name>A0A225VFF0_9STRA</name>